<evidence type="ECO:0000313" key="2">
    <source>
        <dbReference type="Proteomes" id="UP001595191"/>
    </source>
</evidence>
<protein>
    <submittedName>
        <fullName evidence="1">Uncharacterized protein</fullName>
    </submittedName>
</protein>
<gene>
    <name evidence="1" type="ORF">ACEZ3G_11770</name>
</gene>
<proteinExistence type="predicted"/>
<sequence>MKKAVSIFAVVLMALGMFSCQPESSVEETQALYDLQDVDANDKDQTQTSNGSGGQ</sequence>
<comment type="caution">
    <text evidence="1">The sequence shown here is derived from an EMBL/GenBank/DDBJ whole genome shotgun (WGS) entry which is preliminary data.</text>
</comment>
<accession>A0ACC7LK74</accession>
<dbReference type="EMBL" id="JBHFPV010000002">
    <property type="protein sequence ID" value="MFH6604158.1"/>
    <property type="molecule type" value="Genomic_DNA"/>
</dbReference>
<reference evidence="1" key="1">
    <citation type="submission" date="2024-09" db="EMBL/GenBank/DDBJ databases">
        <authorList>
            <person name="Liu J."/>
        </authorList>
    </citation>
    <scope>NUCLEOTIDE SEQUENCE</scope>
    <source>
        <strain evidence="1">NBU2967</strain>
    </source>
</reference>
<dbReference type="Proteomes" id="UP001595191">
    <property type="component" value="Unassembled WGS sequence"/>
</dbReference>
<evidence type="ECO:0000313" key="1">
    <source>
        <dbReference type="EMBL" id="MFH6604158.1"/>
    </source>
</evidence>
<name>A0ACC7LK74_9FLAO</name>
<organism evidence="1 2">
    <name type="scientific">Meishania litoralis</name>
    <dbReference type="NCBI Taxonomy" id="3434685"/>
    <lineage>
        <taxon>Bacteria</taxon>
        <taxon>Pseudomonadati</taxon>
        <taxon>Bacteroidota</taxon>
        <taxon>Flavobacteriia</taxon>
        <taxon>Flavobacteriales</taxon>
        <taxon>Flavobacteriaceae</taxon>
        <taxon>Meishania</taxon>
    </lineage>
</organism>
<keyword evidence="2" id="KW-1185">Reference proteome</keyword>